<organism evidence="5 6">
    <name type="scientific">Neoroseomonas lacus</name>
    <dbReference type="NCBI Taxonomy" id="287609"/>
    <lineage>
        <taxon>Bacteria</taxon>
        <taxon>Pseudomonadati</taxon>
        <taxon>Pseudomonadota</taxon>
        <taxon>Alphaproteobacteria</taxon>
        <taxon>Acetobacterales</taxon>
        <taxon>Acetobacteraceae</taxon>
        <taxon>Neoroseomonas</taxon>
    </lineage>
</organism>
<proteinExistence type="predicted"/>
<dbReference type="InterPro" id="IPR009057">
    <property type="entry name" value="Homeodomain-like_sf"/>
</dbReference>
<keyword evidence="2" id="KW-0238">DNA-binding</keyword>
<dbReference type="InterPro" id="IPR018062">
    <property type="entry name" value="HTH_AraC-typ_CS"/>
</dbReference>
<dbReference type="Pfam" id="PF12833">
    <property type="entry name" value="HTH_18"/>
    <property type="match status" value="1"/>
</dbReference>
<dbReference type="Gene3D" id="1.10.10.60">
    <property type="entry name" value="Homeodomain-like"/>
    <property type="match status" value="2"/>
</dbReference>
<dbReference type="PROSITE" id="PS01124">
    <property type="entry name" value="HTH_ARAC_FAMILY_2"/>
    <property type="match status" value="1"/>
</dbReference>
<dbReference type="GO" id="GO:0003700">
    <property type="term" value="F:DNA-binding transcription factor activity"/>
    <property type="evidence" value="ECO:0007669"/>
    <property type="project" value="InterPro"/>
</dbReference>
<dbReference type="InterPro" id="IPR050204">
    <property type="entry name" value="AraC_XylS_family_regulators"/>
</dbReference>
<dbReference type="PANTHER" id="PTHR46796">
    <property type="entry name" value="HTH-TYPE TRANSCRIPTIONAL ACTIVATOR RHAS-RELATED"/>
    <property type="match status" value="1"/>
</dbReference>
<dbReference type="EMBL" id="BMKW01000034">
    <property type="protein sequence ID" value="GGJ44554.1"/>
    <property type="molecule type" value="Genomic_DNA"/>
</dbReference>
<dbReference type="PROSITE" id="PS00041">
    <property type="entry name" value="HTH_ARAC_FAMILY_1"/>
    <property type="match status" value="1"/>
</dbReference>
<dbReference type="RefSeq" id="WP_188973830.1">
    <property type="nucleotide sequence ID" value="NZ_BMKW01000034.1"/>
</dbReference>
<feature type="domain" description="HTH araC/xylS-type" evidence="4">
    <location>
        <begin position="200"/>
        <end position="298"/>
    </location>
</feature>
<keyword evidence="3" id="KW-0804">Transcription</keyword>
<comment type="caution">
    <text evidence="5">The sequence shown here is derived from an EMBL/GenBank/DDBJ whole genome shotgun (WGS) entry which is preliminary data.</text>
</comment>
<evidence type="ECO:0000313" key="6">
    <source>
        <dbReference type="Proteomes" id="UP000661507"/>
    </source>
</evidence>
<sequence length="309" mass="33081">MDPLSAVIDLLRPSTAVSKPITALGNWGVRYSAYDAPGFALVVEGDCWLALSGEAPIRLRRGDFLLFPLTPAFEMSNRPGGACIQGEPGTKAVRYGDQVGDPDFRMLGGTFSIEPMNALLLLTLLPKQIHIRAMENDTTRLARIISLIVEECGAARPGGPTILDRLLEILMIEALRDQEIGGANSAPAGLIAGLREPAVAEALRLMHAHHQKGWTVAELAKAAGLSRSTFAAQFLRTVGCAPIEYLSRWRMAIAKNALCRGKVSLDRLAVDIGYESASAFSTAFRRHVGCAPRQFARSYGPAASSGPSG</sequence>
<keyword evidence="6" id="KW-1185">Reference proteome</keyword>
<evidence type="ECO:0000313" key="5">
    <source>
        <dbReference type="EMBL" id="GGJ44554.1"/>
    </source>
</evidence>
<dbReference type="Pfam" id="PF12852">
    <property type="entry name" value="Cupin_6"/>
    <property type="match status" value="1"/>
</dbReference>
<evidence type="ECO:0000259" key="4">
    <source>
        <dbReference type="PROSITE" id="PS01124"/>
    </source>
</evidence>
<dbReference type="GO" id="GO:0043565">
    <property type="term" value="F:sequence-specific DNA binding"/>
    <property type="evidence" value="ECO:0007669"/>
    <property type="project" value="InterPro"/>
</dbReference>
<dbReference type="SUPFAM" id="SSF46689">
    <property type="entry name" value="Homeodomain-like"/>
    <property type="match status" value="2"/>
</dbReference>
<dbReference type="Proteomes" id="UP000661507">
    <property type="component" value="Unassembled WGS sequence"/>
</dbReference>
<evidence type="ECO:0000256" key="1">
    <source>
        <dbReference type="ARBA" id="ARBA00023015"/>
    </source>
</evidence>
<dbReference type="SMART" id="SM00342">
    <property type="entry name" value="HTH_ARAC"/>
    <property type="match status" value="1"/>
</dbReference>
<evidence type="ECO:0000256" key="3">
    <source>
        <dbReference type="ARBA" id="ARBA00023163"/>
    </source>
</evidence>
<dbReference type="InterPro" id="IPR032783">
    <property type="entry name" value="AraC_lig"/>
</dbReference>
<dbReference type="PANTHER" id="PTHR46796:SF7">
    <property type="entry name" value="ARAC FAMILY TRANSCRIPTIONAL REGULATOR"/>
    <property type="match status" value="1"/>
</dbReference>
<reference evidence="5" key="2">
    <citation type="submission" date="2020-09" db="EMBL/GenBank/DDBJ databases">
        <authorList>
            <person name="Sun Q."/>
            <person name="Zhou Y."/>
        </authorList>
    </citation>
    <scope>NUCLEOTIDE SEQUENCE</scope>
    <source>
        <strain evidence="5">CGMCC 1.3617</strain>
    </source>
</reference>
<protein>
    <submittedName>
        <fullName evidence="5">AraC family transcriptional regulator</fullName>
    </submittedName>
</protein>
<name>A0A917P1B8_9PROT</name>
<keyword evidence="1" id="KW-0805">Transcription regulation</keyword>
<accession>A0A917P1B8</accession>
<gene>
    <name evidence="5" type="ORF">GCM10011320_60020</name>
</gene>
<reference evidence="5" key="1">
    <citation type="journal article" date="2014" name="Int. J. Syst. Evol. Microbiol.">
        <title>Complete genome sequence of Corynebacterium casei LMG S-19264T (=DSM 44701T), isolated from a smear-ripened cheese.</title>
        <authorList>
            <consortium name="US DOE Joint Genome Institute (JGI-PGF)"/>
            <person name="Walter F."/>
            <person name="Albersmeier A."/>
            <person name="Kalinowski J."/>
            <person name="Ruckert C."/>
        </authorList>
    </citation>
    <scope>NUCLEOTIDE SEQUENCE</scope>
    <source>
        <strain evidence="5">CGMCC 1.3617</strain>
    </source>
</reference>
<dbReference type="AlphaFoldDB" id="A0A917P1B8"/>
<dbReference type="InterPro" id="IPR018060">
    <property type="entry name" value="HTH_AraC"/>
</dbReference>
<evidence type="ECO:0000256" key="2">
    <source>
        <dbReference type="ARBA" id="ARBA00023125"/>
    </source>
</evidence>